<dbReference type="STRING" id="121845.A0A1S3DD01"/>
<feature type="domain" description="FP protein C-terminal" evidence="3">
    <location>
        <begin position="228"/>
        <end position="280"/>
    </location>
</feature>
<dbReference type="KEGG" id="dci:103516010"/>
<gene>
    <name evidence="5" type="primary">LOC103516010</name>
</gene>
<organism evidence="4 5">
    <name type="scientific">Diaphorina citri</name>
    <name type="common">Asian citrus psyllid</name>
    <dbReference type="NCBI Taxonomy" id="121845"/>
    <lineage>
        <taxon>Eukaryota</taxon>
        <taxon>Metazoa</taxon>
        <taxon>Ecdysozoa</taxon>
        <taxon>Arthropoda</taxon>
        <taxon>Hexapoda</taxon>
        <taxon>Insecta</taxon>
        <taxon>Pterygota</taxon>
        <taxon>Neoptera</taxon>
        <taxon>Paraneoptera</taxon>
        <taxon>Hemiptera</taxon>
        <taxon>Sternorrhyncha</taxon>
        <taxon>Psylloidea</taxon>
        <taxon>Psyllidae</taxon>
        <taxon>Diaphorininae</taxon>
        <taxon>Diaphorina</taxon>
    </lineage>
</organism>
<reference evidence="5" key="1">
    <citation type="submission" date="2025-08" db="UniProtKB">
        <authorList>
            <consortium name="RefSeq"/>
        </authorList>
    </citation>
    <scope>IDENTIFICATION</scope>
</reference>
<evidence type="ECO:0000256" key="2">
    <source>
        <dbReference type="SAM" id="MobiDB-lite"/>
    </source>
</evidence>
<feature type="coiled-coil region" evidence="1">
    <location>
        <begin position="57"/>
        <end position="129"/>
    </location>
</feature>
<keyword evidence="1" id="KW-0175">Coiled coil</keyword>
<dbReference type="Proteomes" id="UP000079169">
    <property type="component" value="Unplaced"/>
</dbReference>
<evidence type="ECO:0000313" key="5">
    <source>
        <dbReference type="RefSeq" id="XP_008479185.1"/>
    </source>
</evidence>
<dbReference type="InterPro" id="IPR057251">
    <property type="entry name" value="FP_C"/>
</dbReference>
<dbReference type="Gene3D" id="3.30.70.1820">
    <property type="entry name" value="L1 transposable element, RRM domain"/>
    <property type="match status" value="1"/>
</dbReference>
<accession>A0A1S3DD01</accession>
<evidence type="ECO:0000313" key="4">
    <source>
        <dbReference type="Proteomes" id="UP000079169"/>
    </source>
</evidence>
<evidence type="ECO:0000256" key="1">
    <source>
        <dbReference type="SAM" id="Coils"/>
    </source>
</evidence>
<dbReference type="OMA" id="EIMFQAR"/>
<dbReference type="PANTHER" id="PTHR11505">
    <property type="entry name" value="L1 TRANSPOSABLE ELEMENT-RELATED"/>
    <property type="match status" value="1"/>
</dbReference>
<sequence>MTKTKGSQKTETVKTTARTSKVIKPRVEISSSESEMEEENGYVKLEKSMKKLFQDFKKEIKKELRDFEESLNFSNGKLDDIIKKMGSIQNVLNTMSEKQEKLENENKMLKTKVQELECSMEELQQYTRNKNIQIDGVPKQPNENLKEIVKTIGNKIDVPIKEEDIDAIHRIPTRSTNNPEPIVVQFLTRQMKEGVIQKAKSARLSTNDINVHVPIGLDRPIYVNDHLTRQRKEIMFQARQMKTERNYKFLWTRNGKIFIRKDERSVVINLNTKEDLKKIV</sequence>
<dbReference type="GeneID" id="103516010"/>
<feature type="region of interest" description="Disordered" evidence="2">
    <location>
        <begin position="1"/>
        <end position="40"/>
    </location>
</feature>
<name>A0A1S3DD01_DIACI</name>
<dbReference type="RefSeq" id="XP_008479185.1">
    <property type="nucleotide sequence ID" value="XM_008480963.1"/>
</dbReference>
<evidence type="ECO:0000259" key="3">
    <source>
        <dbReference type="Pfam" id="PF25298"/>
    </source>
</evidence>
<dbReference type="Pfam" id="PF25298">
    <property type="entry name" value="Baculo_FP_2nd"/>
    <property type="match status" value="1"/>
</dbReference>
<proteinExistence type="predicted"/>
<dbReference type="InterPro" id="IPR004244">
    <property type="entry name" value="Transposase_22"/>
</dbReference>
<dbReference type="PaxDb" id="121845-A0A1S3DD01"/>
<protein>
    <submittedName>
        <fullName evidence="5">Spindle pole body component 110-like</fullName>
    </submittedName>
</protein>
<dbReference type="AlphaFoldDB" id="A0A1S3DD01"/>
<feature type="compositionally biased region" description="Polar residues" evidence="2">
    <location>
        <begin position="1"/>
        <end position="19"/>
    </location>
</feature>
<keyword evidence="4" id="KW-1185">Reference proteome</keyword>